<dbReference type="AlphaFoldDB" id="A0A3B0ZVE2"/>
<dbReference type="Pfam" id="PF00072">
    <property type="entry name" value="Response_reg"/>
    <property type="match status" value="1"/>
</dbReference>
<dbReference type="PROSITE" id="PS50110">
    <property type="entry name" value="RESPONSE_REGULATORY"/>
    <property type="match status" value="1"/>
</dbReference>
<dbReference type="PANTHER" id="PTHR44591">
    <property type="entry name" value="STRESS RESPONSE REGULATOR PROTEIN 1"/>
    <property type="match status" value="1"/>
</dbReference>
<dbReference type="GO" id="GO:0000160">
    <property type="term" value="P:phosphorelay signal transduction system"/>
    <property type="evidence" value="ECO:0007669"/>
    <property type="project" value="InterPro"/>
</dbReference>
<gene>
    <name evidence="3" type="ORF">MNBD_GAMMA22-2318</name>
</gene>
<dbReference type="InterPro" id="IPR050595">
    <property type="entry name" value="Bact_response_regulator"/>
</dbReference>
<dbReference type="Gene3D" id="3.40.50.2300">
    <property type="match status" value="1"/>
</dbReference>
<evidence type="ECO:0000259" key="2">
    <source>
        <dbReference type="PROSITE" id="PS50110"/>
    </source>
</evidence>
<dbReference type="InterPro" id="IPR011006">
    <property type="entry name" value="CheY-like_superfamily"/>
</dbReference>
<dbReference type="SMART" id="SM00448">
    <property type="entry name" value="REC"/>
    <property type="match status" value="1"/>
</dbReference>
<feature type="domain" description="Response regulatory" evidence="2">
    <location>
        <begin position="5"/>
        <end position="120"/>
    </location>
</feature>
<protein>
    <recommendedName>
        <fullName evidence="2">Response regulatory domain-containing protein</fullName>
    </recommendedName>
</protein>
<dbReference type="EMBL" id="UOFS01000011">
    <property type="protein sequence ID" value="VAW92043.1"/>
    <property type="molecule type" value="Genomic_DNA"/>
</dbReference>
<name>A0A3B0ZVE2_9ZZZZ</name>
<evidence type="ECO:0000256" key="1">
    <source>
        <dbReference type="ARBA" id="ARBA00022553"/>
    </source>
</evidence>
<accession>A0A3B0ZVE2</accession>
<sequence>MSVSKVLVVDDSPAHLENLKNIVSQAGCRVIQASSGTEAVALTKKEKPDLVLMDIVMDDLDGYGACREIMNDETTKDTPVVFVSTKNNRADKLWAEKQGARGLICKPYKDSEIIDVIKKY</sequence>
<proteinExistence type="predicted"/>
<dbReference type="InterPro" id="IPR001789">
    <property type="entry name" value="Sig_transdc_resp-reg_receiver"/>
</dbReference>
<dbReference type="PANTHER" id="PTHR44591:SF20">
    <property type="entry name" value="PROTEIN PILH"/>
    <property type="match status" value="1"/>
</dbReference>
<dbReference type="SUPFAM" id="SSF52172">
    <property type="entry name" value="CheY-like"/>
    <property type="match status" value="1"/>
</dbReference>
<evidence type="ECO:0000313" key="3">
    <source>
        <dbReference type="EMBL" id="VAW92043.1"/>
    </source>
</evidence>
<reference evidence="3" key="1">
    <citation type="submission" date="2018-06" db="EMBL/GenBank/DDBJ databases">
        <authorList>
            <person name="Zhirakovskaya E."/>
        </authorList>
    </citation>
    <scope>NUCLEOTIDE SEQUENCE</scope>
</reference>
<keyword evidence="1" id="KW-0597">Phosphoprotein</keyword>
<organism evidence="3">
    <name type="scientific">hydrothermal vent metagenome</name>
    <dbReference type="NCBI Taxonomy" id="652676"/>
    <lineage>
        <taxon>unclassified sequences</taxon>
        <taxon>metagenomes</taxon>
        <taxon>ecological metagenomes</taxon>
    </lineage>
</organism>